<feature type="domain" description="N,N-dimethylformamidase beta subunit-like C-terminal" evidence="5">
    <location>
        <begin position="393"/>
        <end position="788"/>
    </location>
</feature>
<dbReference type="EMBL" id="FMYF01000026">
    <property type="protein sequence ID" value="SDC10441.1"/>
    <property type="molecule type" value="Genomic_DNA"/>
</dbReference>
<dbReference type="InterPro" id="IPR014755">
    <property type="entry name" value="Cu-Rt/internalin_Ig-like"/>
</dbReference>
<reference evidence="6 7" key="1">
    <citation type="submission" date="2016-06" db="EMBL/GenBank/DDBJ databases">
        <authorList>
            <person name="Olsen C.W."/>
            <person name="Carey S."/>
            <person name="Hinshaw L."/>
            <person name="Karasin A.I."/>
        </authorList>
    </citation>
    <scope>NUCLEOTIDE SEQUENCE [LARGE SCALE GENOMIC DNA]</scope>
    <source>
        <strain evidence="6 7">LZ-22</strain>
    </source>
</reference>
<evidence type="ECO:0000259" key="3">
    <source>
        <dbReference type="Pfam" id="PF13205"/>
    </source>
</evidence>
<dbReference type="Gene3D" id="2.60.40.1220">
    <property type="match status" value="1"/>
</dbReference>
<dbReference type="Gene3D" id="2.60.40.10">
    <property type="entry name" value="Immunoglobulins"/>
    <property type="match status" value="1"/>
</dbReference>
<evidence type="ECO:0000256" key="2">
    <source>
        <dbReference type="SAM" id="MobiDB-lite"/>
    </source>
</evidence>
<evidence type="ECO:0000256" key="1">
    <source>
        <dbReference type="ARBA" id="ARBA00022729"/>
    </source>
</evidence>
<accession>A0A1G6IVL0</accession>
<sequence length="961" mass="99319">MNANKSGRYGRPLRAAVLALVLALGLTTMGGLAGAGRAGLGTTTALAAGTSTIWPDTATPVTTVDSDPNAVELGVKFRTDVDGYVTGVRFWKGTPNTGTHTGNLWTSTGTRLATAVFTTETSSGWQQVDFGAPVPVTAGTTYVASYHTTSGYYAADADFFATSGVDNPPLHALRDGVDGSNGVYSYSATSTFPTQSWRASNYWVDVVFTSTVAPDTTAPTVTSVVPADGATGVARTAPVSAVFSEAMDPATISTSTVTLVPTGGATPVAATVAYDAATRSLSLQPSASLAPVTGYTATIKGGASGVKDLAGNPLAQDRTWSFTTGSSGPCDTPANATVAENCLPGSPASEWDVSGAGDPSIQGFATDISVTRPQSGQTTTVSFKIDTTASAYRIDIYRLGYYGGQGARKVASITPTDVRKQSNCLTDATTGLIDCGNWRVSATWTVPSAATSGLYIARPVRSDTGGASHVPFVVRDDARTSDVLVQTSDTTWQAYNTYGGNSLYTGSPDGRAYKVSYNRPFVTRGVDGGQDWLFNAEYPMIRWLERNGYDVSYQSGIDTDRLGATPLGRHRTFLSVGHDEYWSGGQRANVESARGTGLNLAFFSGNEVFWKTRWETSIDGSGTAYRTLVCYKETHANAKIDPSPSWTGTWRDPRFSPPSDGGRPENALTGTIFMVNDGATTSIVVPEADGKMRFWRGTSIASLSPGSSATLPNGTLGYEWDSDLDNGSRPVGTVRLSSTTVPNAPVLQDYGSTYGSGTARHNLTLYRQQGGGLVFGAGTVQWTWGLDATHDRSGTPVSVPMQQATVNLLADMGAQPATIATGLSPATASTDQTPPTAAISSPAPGAVIAPGATMTVSGTASDVGGRVGGVEVSTDGGTSWHPATGRASWTYQWTAGSAGSVTIRARAADDSANLGSAASVTVSVGSTTTDTTAPKVVSVSPVSGATGVGVSSGVSAVFDEA</sequence>
<gene>
    <name evidence="6" type="ORF">GA0111570_1262</name>
</gene>
<dbReference type="Proteomes" id="UP000199086">
    <property type="component" value="Unassembled WGS sequence"/>
</dbReference>
<dbReference type="InterPro" id="IPR032812">
    <property type="entry name" value="SbsA_Ig"/>
</dbReference>
<feature type="domain" description="DUF4082" evidence="4">
    <location>
        <begin position="58"/>
        <end position="204"/>
    </location>
</feature>
<dbReference type="InterPro" id="IPR013783">
    <property type="entry name" value="Ig-like_fold"/>
</dbReference>
<dbReference type="SUPFAM" id="SSF81296">
    <property type="entry name" value="E set domains"/>
    <property type="match status" value="1"/>
</dbReference>
<feature type="region of interest" description="Disordered" evidence="2">
    <location>
        <begin position="642"/>
        <end position="663"/>
    </location>
</feature>
<dbReference type="GO" id="GO:0005975">
    <property type="term" value="P:carbohydrate metabolic process"/>
    <property type="evidence" value="ECO:0007669"/>
    <property type="project" value="UniProtKB-ARBA"/>
</dbReference>
<dbReference type="Pfam" id="PF17957">
    <property type="entry name" value="Big_7"/>
    <property type="match status" value="1"/>
</dbReference>
<evidence type="ECO:0000259" key="4">
    <source>
        <dbReference type="Pfam" id="PF13313"/>
    </source>
</evidence>
<feature type="non-terminal residue" evidence="6">
    <location>
        <position position="961"/>
    </location>
</feature>
<name>A0A1G6IVL0_9ACTN</name>
<proteinExistence type="predicted"/>
<dbReference type="STRING" id="1577474.GA0111570_1262"/>
<dbReference type="RefSeq" id="WP_217634251.1">
    <property type="nucleotide sequence ID" value="NZ_FMYF01000026.1"/>
</dbReference>
<keyword evidence="1" id="KW-0732">Signal</keyword>
<organism evidence="6 7">
    <name type="scientific">Raineyella antarctica</name>
    <dbReference type="NCBI Taxonomy" id="1577474"/>
    <lineage>
        <taxon>Bacteria</taxon>
        <taxon>Bacillati</taxon>
        <taxon>Actinomycetota</taxon>
        <taxon>Actinomycetes</taxon>
        <taxon>Propionibacteriales</taxon>
        <taxon>Propionibacteriaceae</taxon>
        <taxon>Raineyella</taxon>
    </lineage>
</organism>
<dbReference type="AlphaFoldDB" id="A0A1G6IVL0"/>
<dbReference type="Pfam" id="PF20254">
    <property type="entry name" value="DMFA2_C"/>
    <property type="match status" value="1"/>
</dbReference>
<evidence type="ECO:0000313" key="7">
    <source>
        <dbReference type="Proteomes" id="UP000199086"/>
    </source>
</evidence>
<dbReference type="InterPro" id="IPR025141">
    <property type="entry name" value="DUF4082"/>
</dbReference>
<dbReference type="Pfam" id="PF13205">
    <property type="entry name" value="Big_5"/>
    <property type="match status" value="1"/>
</dbReference>
<feature type="domain" description="SbsA Ig-like" evidence="3">
    <location>
        <begin position="215"/>
        <end position="324"/>
    </location>
</feature>
<keyword evidence="7" id="KW-1185">Reference proteome</keyword>
<dbReference type="InterPro" id="IPR046540">
    <property type="entry name" value="DMFA2_C"/>
</dbReference>
<evidence type="ECO:0000313" key="6">
    <source>
        <dbReference type="EMBL" id="SDC10441.1"/>
    </source>
</evidence>
<dbReference type="Pfam" id="PF13313">
    <property type="entry name" value="DUF4082"/>
    <property type="match status" value="1"/>
</dbReference>
<dbReference type="InterPro" id="IPR014756">
    <property type="entry name" value="Ig_E-set"/>
</dbReference>
<protein>
    <submittedName>
        <fullName evidence="6">Ig-like domain-containing protein</fullName>
    </submittedName>
</protein>
<evidence type="ECO:0000259" key="5">
    <source>
        <dbReference type="Pfam" id="PF20254"/>
    </source>
</evidence>